<dbReference type="Proteomes" id="UP000745663">
    <property type="component" value="Unassembled WGS sequence"/>
</dbReference>
<accession>A0ABS2C6M0</accession>
<name>A0ABS2C6M0_9PSED</name>
<gene>
    <name evidence="11" type="ORF">H8F21_28565</name>
</gene>
<comment type="catalytic activity">
    <reaction evidence="10">
        <text>O-phospho-D-serine + H2O = D-serine + phosphate</text>
        <dbReference type="Rhea" id="RHEA:24873"/>
        <dbReference type="ChEBI" id="CHEBI:15377"/>
        <dbReference type="ChEBI" id="CHEBI:35247"/>
        <dbReference type="ChEBI" id="CHEBI:43474"/>
        <dbReference type="ChEBI" id="CHEBI:58680"/>
        <dbReference type="EC" id="3.1.3.3"/>
    </reaction>
</comment>
<evidence type="ECO:0000256" key="10">
    <source>
        <dbReference type="ARBA" id="ARBA00048523"/>
    </source>
</evidence>
<proteinExistence type="predicted"/>
<reference evidence="11 12" key="1">
    <citation type="submission" date="2020-08" db="EMBL/GenBank/DDBJ databases">
        <title>Description of novel Pseudomonas species.</title>
        <authorList>
            <person name="Duman M."/>
            <person name="Mulet M."/>
            <person name="Altun S."/>
            <person name="Saticioglu I.B."/>
            <person name="Lalucat J."/>
            <person name="Garcia-Valdes E."/>
        </authorList>
    </citation>
    <scope>NUCLEOTIDE SEQUENCE [LARGE SCALE GENOMIC DNA]</scope>
    <source>
        <strain evidence="11 12">P66</strain>
    </source>
</reference>
<evidence type="ECO:0000256" key="5">
    <source>
        <dbReference type="ARBA" id="ARBA00022723"/>
    </source>
</evidence>
<comment type="caution">
    <text evidence="11">The sequence shown here is derived from an EMBL/GenBank/DDBJ whole genome shotgun (WGS) entry which is preliminary data.</text>
</comment>
<comment type="cofactor">
    <cofactor evidence="1">
        <name>Mg(2+)</name>
        <dbReference type="ChEBI" id="CHEBI:18420"/>
    </cofactor>
</comment>
<evidence type="ECO:0000313" key="12">
    <source>
        <dbReference type="Proteomes" id="UP000745663"/>
    </source>
</evidence>
<protein>
    <recommendedName>
        <fullName evidence="3">phosphoserine phosphatase</fullName>
        <ecNumber evidence="3">3.1.3.3</ecNumber>
    </recommendedName>
</protein>
<comment type="catalytic activity">
    <reaction evidence="9">
        <text>O-phospho-L-serine + H2O = L-serine + phosphate</text>
        <dbReference type="Rhea" id="RHEA:21208"/>
        <dbReference type="ChEBI" id="CHEBI:15377"/>
        <dbReference type="ChEBI" id="CHEBI:33384"/>
        <dbReference type="ChEBI" id="CHEBI:43474"/>
        <dbReference type="ChEBI" id="CHEBI:57524"/>
        <dbReference type="EC" id="3.1.3.3"/>
    </reaction>
</comment>
<dbReference type="InterPro" id="IPR036412">
    <property type="entry name" value="HAD-like_sf"/>
</dbReference>
<dbReference type="PANTHER" id="PTHR43344">
    <property type="entry name" value="PHOSPHOSERINE PHOSPHATASE"/>
    <property type="match status" value="1"/>
</dbReference>
<keyword evidence="4" id="KW-0028">Amino-acid biosynthesis</keyword>
<evidence type="ECO:0000256" key="4">
    <source>
        <dbReference type="ARBA" id="ARBA00022605"/>
    </source>
</evidence>
<dbReference type="NCBIfam" id="TIGR01488">
    <property type="entry name" value="HAD-SF-IB"/>
    <property type="match status" value="1"/>
</dbReference>
<organism evidence="11 12">
    <name type="scientific">Pseudomonas arcuscaelestis</name>
    <dbReference type="NCBI Taxonomy" id="2710591"/>
    <lineage>
        <taxon>Bacteria</taxon>
        <taxon>Pseudomonadati</taxon>
        <taxon>Pseudomonadota</taxon>
        <taxon>Gammaproteobacteria</taxon>
        <taxon>Pseudomonadales</taxon>
        <taxon>Pseudomonadaceae</taxon>
        <taxon>Pseudomonas</taxon>
    </lineage>
</organism>
<dbReference type="InterPro" id="IPR023214">
    <property type="entry name" value="HAD_sf"/>
</dbReference>
<keyword evidence="7" id="KW-0460">Magnesium</keyword>
<dbReference type="PANTHER" id="PTHR43344:SF2">
    <property type="entry name" value="PHOSPHOSERINE PHOSPHATASE"/>
    <property type="match status" value="1"/>
</dbReference>
<evidence type="ECO:0000256" key="1">
    <source>
        <dbReference type="ARBA" id="ARBA00001946"/>
    </source>
</evidence>
<evidence type="ECO:0000256" key="3">
    <source>
        <dbReference type="ARBA" id="ARBA00012640"/>
    </source>
</evidence>
<sequence length="199" mass="21488">MRTAYCFDLDGTITSTEILPCIASELGVADEIATLTRITMDGLIPFEASFRLRCLILGQVSPSKVCSIVSEIPIDKSILSFIHENRADAFIVTGNLDIWIRPLLDLCGCRFYSSTGFYDKGLIRVDNVLNKADAIAEIRSLGYDRIVAIGDGANDAPMLYAADVSIAYGGVHSPSSTAKEAASHIVHEGVALCKMLRAL</sequence>
<dbReference type="RefSeq" id="WP_203585784.1">
    <property type="nucleotide sequence ID" value="NZ_JACOPV010000030.1"/>
</dbReference>
<dbReference type="Gene3D" id="3.40.50.1000">
    <property type="entry name" value="HAD superfamily/HAD-like"/>
    <property type="match status" value="1"/>
</dbReference>
<evidence type="ECO:0000256" key="7">
    <source>
        <dbReference type="ARBA" id="ARBA00022842"/>
    </source>
</evidence>
<keyword evidence="12" id="KW-1185">Reference proteome</keyword>
<keyword evidence="5" id="KW-0479">Metal-binding</keyword>
<evidence type="ECO:0000256" key="6">
    <source>
        <dbReference type="ARBA" id="ARBA00022801"/>
    </source>
</evidence>
<dbReference type="InterPro" id="IPR050582">
    <property type="entry name" value="HAD-like_SerB"/>
</dbReference>
<dbReference type="SUPFAM" id="SSF56784">
    <property type="entry name" value="HAD-like"/>
    <property type="match status" value="1"/>
</dbReference>
<dbReference type="Pfam" id="PF12710">
    <property type="entry name" value="HAD"/>
    <property type="match status" value="1"/>
</dbReference>
<keyword evidence="6" id="KW-0378">Hydrolase</keyword>
<evidence type="ECO:0000256" key="2">
    <source>
        <dbReference type="ARBA" id="ARBA00005135"/>
    </source>
</evidence>
<keyword evidence="8" id="KW-0718">Serine biosynthesis</keyword>
<evidence type="ECO:0000256" key="9">
    <source>
        <dbReference type="ARBA" id="ARBA00048138"/>
    </source>
</evidence>
<comment type="pathway">
    <text evidence="2">Amino-acid biosynthesis; L-serine biosynthesis; L-serine from 3-phospho-D-glycerate: step 3/3.</text>
</comment>
<evidence type="ECO:0000256" key="8">
    <source>
        <dbReference type="ARBA" id="ARBA00023299"/>
    </source>
</evidence>
<dbReference type="EC" id="3.1.3.3" evidence="3"/>
<dbReference type="EMBL" id="JACOPV010000030">
    <property type="protein sequence ID" value="MBM5461516.1"/>
    <property type="molecule type" value="Genomic_DNA"/>
</dbReference>
<evidence type="ECO:0000313" key="11">
    <source>
        <dbReference type="EMBL" id="MBM5461516.1"/>
    </source>
</evidence>